<gene>
    <name evidence="3" type="ORF">SAMN02745133_01960</name>
</gene>
<accession>A0A1M4ZD27</accession>
<keyword evidence="4" id="KW-1185">Reference proteome</keyword>
<organism evidence="3 4">
    <name type="scientific">Desulforamulus putei DSM 12395</name>
    <dbReference type="NCBI Taxonomy" id="1121429"/>
    <lineage>
        <taxon>Bacteria</taxon>
        <taxon>Bacillati</taxon>
        <taxon>Bacillota</taxon>
        <taxon>Clostridia</taxon>
        <taxon>Eubacteriales</taxon>
        <taxon>Peptococcaceae</taxon>
        <taxon>Desulforamulus</taxon>
    </lineage>
</organism>
<dbReference type="SUPFAM" id="SSF52540">
    <property type="entry name" value="P-loop containing nucleoside triphosphate hydrolases"/>
    <property type="match status" value="1"/>
</dbReference>
<dbReference type="Gene3D" id="3.40.50.300">
    <property type="entry name" value="P-loop containing nucleotide triphosphate hydrolases"/>
    <property type="match status" value="1"/>
</dbReference>
<reference evidence="4" key="1">
    <citation type="submission" date="2016-11" db="EMBL/GenBank/DDBJ databases">
        <authorList>
            <person name="Varghese N."/>
            <person name="Submissions S."/>
        </authorList>
    </citation>
    <scope>NUCLEOTIDE SEQUENCE [LARGE SCALE GENOMIC DNA]</scope>
    <source>
        <strain evidence="4">DSM 12395</strain>
    </source>
</reference>
<dbReference type="OrthoDB" id="1625426at2"/>
<dbReference type="EMBL" id="FQUY01000013">
    <property type="protein sequence ID" value="SHF15940.1"/>
    <property type="molecule type" value="Genomic_DNA"/>
</dbReference>
<dbReference type="SMART" id="SM00382">
    <property type="entry name" value="AAA"/>
    <property type="match status" value="1"/>
</dbReference>
<feature type="compositionally biased region" description="Basic and acidic residues" evidence="1">
    <location>
        <begin position="246"/>
        <end position="267"/>
    </location>
</feature>
<dbReference type="InterPro" id="IPR027417">
    <property type="entry name" value="P-loop_NTPase"/>
</dbReference>
<sequence length="544" mass="58988">MEFRPAKRSNAFIKLGISGPSGSGKTASSLLMAYGLVKDWGLIGIADTENRSGELYVGAEINGVRIGQYLTCEITPPFTPEKYIQAIEMAERSGLKALIIDSLTHAWAGQGGLLDIHGGIVDRGEVNNSWAAWRKVTPQHNALVDAMLQSKLHILATIRAKTEYVQTVDDRGKTVIRKVGMAPIQRDGMEYEFTVFLDIDHDHMARASKDRTNTLDGRYFKPSVQTGQILLDWLNAGGVPIDPPEPEPKPEAKLESKPEPPKTDPKPQVEVYEGVVTIAAAPEKHGEKRVYYTVTVTSEDGKVDGLVGDEKLSSFAEGEKYKIKGQFKEGKVKVAQFEKIEVEPQLPGTPDETLTPPAEWLNDGKEAGTYAGITITFAGEDEGEPYTGMVAITDPVEGGFKGFDVATDNLLTIVGNIEGLKPGEGVEITGKIKDGIVTVESYKSFGSPAEEPPKADEEPTYTLKVASLPAEGSAEENGKLLKVHWFWAFVGENKGVVAVDQESGLKLPPVKENDILVVTGNVQQFKGSNVLFITGIKSHNKSAV</sequence>
<dbReference type="AlphaFoldDB" id="A0A1M4ZD27"/>
<dbReference type="STRING" id="1121429.SAMN02745133_01960"/>
<dbReference type="Pfam" id="PF13479">
    <property type="entry name" value="AAA_24"/>
    <property type="match status" value="1"/>
</dbReference>
<protein>
    <recommendedName>
        <fullName evidence="2">AAA+ ATPase domain-containing protein</fullName>
    </recommendedName>
</protein>
<name>A0A1M4ZD27_9FIRM</name>
<evidence type="ECO:0000256" key="1">
    <source>
        <dbReference type="SAM" id="MobiDB-lite"/>
    </source>
</evidence>
<evidence type="ECO:0000313" key="3">
    <source>
        <dbReference type="EMBL" id="SHF15940.1"/>
    </source>
</evidence>
<feature type="region of interest" description="Disordered" evidence="1">
    <location>
        <begin position="235"/>
        <end position="267"/>
    </location>
</feature>
<evidence type="ECO:0000313" key="4">
    <source>
        <dbReference type="Proteomes" id="UP000184148"/>
    </source>
</evidence>
<dbReference type="InterPro" id="IPR003593">
    <property type="entry name" value="AAA+_ATPase"/>
</dbReference>
<dbReference type="RefSeq" id="WP_073239214.1">
    <property type="nucleotide sequence ID" value="NZ_FQUY01000013.1"/>
</dbReference>
<proteinExistence type="predicted"/>
<dbReference type="Proteomes" id="UP000184148">
    <property type="component" value="Unassembled WGS sequence"/>
</dbReference>
<feature type="domain" description="AAA+ ATPase" evidence="2">
    <location>
        <begin position="11"/>
        <end position="169"/>
    </location>
</feature>
<evidence type="ECO:0000259" key="2">
    <source>
        <dbReference type="SMART" id="SM00382"/>
    </source>
</evidence>